<gene>
    <name evidence="2" type="ORF">FO440_23090</name>
</gene>
<dbReference type="RefSeq" id="WP_144250680.1">
    <property type="nucleotide sequence ID" value="NZ_VLPK01000007.1"/>
</dbReference>
<dbReference type="OrthoDB" id="9915120at2"/>
<proteinExistence type="predicted"/>
<keyword evidence="1" id="KW-0732">Signal</keyword>
<dbReference type="Proteomes" id="UP000318733">
    <property type="component" value="Unassembled WGS sequence"/>
</dbReference>
<comment type="caution">
    <text evidence="2">The sequence shown here is derived from an EMBL/GenBank/DDBJ whole genome shotgun (WGS) entry which is preliminary data.</text>
</comment>
<protein>
    <submittedName>
        <fullName evidence="2">Uncharacterized protein</fullName>
    </submittedName>
</protein>
<organism evidence="2 3">
    <name type="scientific">Mucilaginibacter corticis</name>
    <dbReference type="NCBI Taxonomy" id="2597670"/>
    <lineage>
        <taxon>Bacteria</taxon>
        <taxon>Pseudomonadati</taxon>
        <taxon>Bacteroidota</taxon>
        <taxon>Sphingobacteriia</taxon>
        <taxon>Sphingobacteriales</taxon>
        <taxon>Sphingobacteriaceae</taxon>
        <taxon>Mucilaginibacter</taxon>
    </lineage>
</organism>
<reference evidence="2 3" key="1">
    <citation type="submission" date="2019-07" db="EMBL/GenBank/DDBJ databases">
        <authorList>
            <person name="Huq M.A."/>
        </authorList>
    </citation>
    <scope>NUCLEOTIDE SEQUENCE [LARGE SCALE GENOMIC DNA]</scope>
    <source>
        <strain evidence="2 3">MAH-19</strain>
    </source>
</reference>
<keyword evidence="3" id="KW-1185">Reference proteome</keyword>
<name>A0A556M904_9SPHI</name>
<feature type="signal peptide" evidence="1">
    <location>
        <begin position="1"/>
        <end position="17"/>
    </location>
</feature>
<feature type="chain" id="PRO_5022003489" evidence="1">
    <location>
        <begin position="18"/>
        <end position="126"/>
    </location>
</feature>
<dbReference type="EMBL" id="VLPK01000007">
    <property type="protein sequence ID" value="TSJ36389.1"/>
    <property type="molecule type" value="Genomic_DNA"/>
</dbReference>
<evidence type="ECO:0000256" key="1">
    <source>
        <dbReference type="SAM" id="SignalP"/>
    </source>
</evidence>
<accession>A0A556M904</accession>
<sequence length="126" mass="14481">MKKFVIFLLLSVSGLIAKGQASKFEVVSRGKDSKGRINRLSVYVSKMSLIKKINPVLWGKYKSTKIKTFQIFYYDDKKIAKAYHQLLYNKKITKKQMNSISKHVVGEFEFVLGKENLFVGKNALLN</sequence>
<evidence type="ECO:0000313" key="3">
    <source>
        <dbReference type="Proteomes" id="UP000318733"/>
    </source>
</evidence>
<dbReference type="AlphaFoldDB" id="A0A556M904"/>
<evidence type="ECO:0000313" key="2">
    <source>
        <dbReference type="EMBL" id="TSJ36389.1"/>
    </source>
</evidence>